<protein>
    <submittedName>
        <fullName evidence="1">Uncharacterized protein</fullName>
    </submittedName>
</protein>
<evidence type="ECO:0000313" key="2">
    <source>
        <dbReference type="EMBL" id="CAF4126541.1"/>
    </source>
</evidence>
<gene>
    <name evidence="1" type="ORF">OVA965_LOCUS29271</name>
    <name evidence="2" type="ORF">TMI583_LOCUS30040</name>
</gene>
<evidence type="ECO:0000313" key="1">
    <source>
        <dbReference type="EMBL" id="CAF1317330.1"/>
    </source>
</evidence>
<feature type="non-terminal residue" evidence="1">
    <location>
        <position position="388"/>
    </location>
</feature>
<dbReference type="AlphaFoldDB" id="A0A8S2EV27"/>
<dbReference type="EMBL" id="CAJNOK010020489">
    <property type="protein sequence ID" value="CAF1317330.1"/>
    <property type="molecule type" value="Genomic_DNA"/>
</dbReference>
<organism evidence="1 3">
    <name type="scientific">Didymodactylos carnosus</name>
    <dbReference type="NCBI Taxonomy" id="1234261"/>
    <lineage>
        <taxon>Eukaryota</taxon>
        <taxon>Metazoa</taxon>
        <taxon>Spiralia</taxon>
        <taxon>Gnathifera</taxon>
        <taxon>Rotifera</taxon>
        <taxon>Eurotatoria</taxon>
        <taxon>Bdelloidea</taxon>
        <taxon>Philodinida</taxon>
        <taxon>Philodinidae</taxon>
        <taxon>Didymodactylos</taxon>
    </lineage>
</organism>
<evidence type="ECO:0000313" key="3">
    <source>
        <dbReference type="Proteomes" id="UP000677228"/>
    </source>
</evidence>
<dbReference type="EMBL" id="CAJOBA010042088">
    <property type="protein sequence ID" value="CAF4126541.1"/>
    <property type="molecule type" value="Genomic_DNA"/>
</dbReference>
<comment type="caution">
    <text evidence="1">The sequence shown here is derived from an EMBL/GenBank/DDBJ whole genome shotgun (WGS) entry which is preliminary data.</text>
</comment>
<name>A0A8S2EV27_9BILA</name>
<dbReference type="Proteomes" id="UP000682733">
    <property type="component" value="Unassembled WGS sequence"/>
</dbReference>
<reference evidence="1" key="1">
    <citation type="submission" date="2021-02" db="EMBL/GenBank/DDBJ databases">
        <authorList>
            <person name="Nowell W R."/>
        </authorList>
    </citation>
    <scope>NUCLEOTIDE SEQUENCE</scope>
</reference>
<sequence length="388" mass="46300">LFIGVPFALRTTISLPIQEELSNCFQVAYINEDYHTIRSLIQTITNFLNELKILEEIFLLQSTQSLTEICKIMEMNDILLQFIPEEIKCENYVYLSIWLIKQRSKLQELMINIEEKFYKTNQINLWNEKFIAVLTISNEEIDSNGGRKAITTADNDNNFSDNAYTTDTFRNELYRKIIFSDEILKTIIEEGSTDLIDLYRQDLVRTFCTITEKSKDDLEKCSETIKYVSKWLQLFDERDQIEFETIKNKRNEDIWLLCHVYTSFIYERNDLLSLYIACRTFDRLCLEPKNIYNNNNHHQTTLDRSEFREQIFIEMFNALWKNLCDICSSQIINYTAWIQIYSFVSRYYPSEKICDQSQLRYMRSKLELMQIAYILFLNETIPTSNELI</sequence>
<accession>A0A8S2EV27</accession>
<proteinExistence type="predicted"/>
<dbReference type="Proteomes" id="UP000677228">
    <property type="component" value="Unassembled WGS sequence"/>
</dbReference>